<proteinExistence type="predicted"/>
<protein>
    <submittedName>
        <fullName evidence="1">Uncharacterized protein</fullName>
    </submittedName>
</protein>
<name>A0A2P2C739_9ZZZZ</name>
<dbReference type="EMBL" id="CZKB01000005">
    <property type="protein sequence ID" value="CUR57813.1"/>
    <property type="molecule type" value="Genomic_DNA"/>
</dbReference>
<organism evidence="1">
    <name type="scientific">metagenome</name>
    <dbReference type="NCBI Taxonomy" id="256318"/>
    <lineage>
        <taxon>unclassified sequences</taxon>
        <taxon>metagenomes</taxon>
    </lineage>
</organism>
<gene>
    <name evidence="1" type="ORF">NOCA1130233</name>
</gene>
<reference evidence="1" key="1">
    <citation type="submission" date="2015-08" db="EMBL/GenBank/DDBJ databases">
        <authorList>
            <person name="Babu N.S."/>
            <person name="Beckwith C.J."/>
            <person name="Beseler K.G."/>
            <person name="Brison A."/>
            <person name="Carone J.V."/>
            <person name="Caskin T.P."/>
            <person name="Diamond M."/>
            <person name="Durham M.E."/>
            <person name="Foxe J.M."/>
            <person name="Go M."/>
            <person name="Henderson B.A."/>
            <person name="Jones I.B."/>
            <person name="McGettigan J.A."/>
            <person name="Micheletti S.J."/>
            <person name="Nasrallah M.E."/>
            <person name="Ortiz D."/>
            <person name="Piller C.R."/>
            <person name="Privatt S.R."/>
            <person name="Schneider S.L."/>
            <person name="Sharp S."/>
            <person name="Smith T.C."/>
            <person name="Stanton J.D."/>
            <person name="Ullery H.E."/>
            <person name="Wilson R.J."/>
            <person name="Serrano M.G."/>
            <person name="Buck G."/>
            <person name="Lee V."/>
            <person name="Wang Y."/>
            <person name="Carvalho R."/>
            <person name="Voegtly L."/>
            <person name="Shi R."/>
            <person name="Duckworth R."/>
            <person name="Johnson A."/>
            <person name="Loviza R."/>
            <person name="Walstead R."/>
            <person name="Shah Z."/>
            <person name="Kiflezghi M."/>
            <person name="Wade K."/>
            <person name="Ball S.L."/>
            <person name="Bradley K.W."/>
            <person name="Asai D.J."/>
            <person name="Bowman C.A."/>
            <person name="Russell D.A."/>
            <person name="Pope W.H."/>
            <person name="Jacobs-Sera D."/>
            <person name="Hendrix R.W."/>
            <person name="Hatfull G.F."/>
        </authorList>
    </citation>
    <scope>NUCLEOTIDE SEQUENCE</scope>
</reference>
<accession>A0A2P2C739</accession>
<evidence type="ECO:0000313" key="1">
    <source>
        <dbReference type="EMBL" id="CUR57813.1"/>
    </source>
</evidence>
<sequence>MTGPHEASDELRSQAEILAAIAESREDLTASLADLKATVDQMNARPLLTDEEKEALEEQAASGELGEDMVTLVGKIKDGEDTWEQVFSGESPHGALLQGHLTRMFEEHKEDIALAFEELIEEEEAKGNFLLDEVPTSDS</sequence>
<dbReference type="AlphaFoldDB" id="A0A2P2C739"/>